<evidence type="ECO:0000313" key="3">
    <source>
        <dbReference type="Proteomes" id="UP000001887"/>
    </source>
</evidence>
<proteinExistence type="predicted"/>
<reference evidence="2 3" key="1">
    <citation type="journal article" date="2009" name="Stand. Genomic Sci.">
        <title>Complete genome sequence of Pirellula staleyi type strain (ATCC 27377).</title>
        <authorList>
            <person name="Clum A."/>
            <person name="Tindall B.J."/>
            <person name="Sikorski J."/>
            <person name="Ivanova N."/>
            <person name="Mavrommatis K."/>
            <person name="Lucas S."/>
            <person name="Glavina del Rio T."/>
            <person name="Nolan M."/>
            <person name="Chen F."/>
            <person name="Tice H."/>
            <person name="Pitluck S."/>
            <person name="Cheng J.F."/>
            <person name="Chertkov O."/>
            <person name="Brettin T."/>
            <person name="Han C."/>
            <person name="Detter J.C."/>
            <person name="Kuske C."/>
            <person name="Bruce D."/>
            <person name="Goodwin L."/>
            <person name="Ovchinikova G."/>
            <person name="Pati A."/>
            <person name="Mikhailova N."/>
            <person name="Chen A."/>
            <person name="Palaniappan K."/>
            <person name="Land M."/>
            <person name="Hauser L."/>
            <person name="Chang Y.J."/>
            <person name="Jeffries C.D."/>
            <person name="Chain P."/>
            <person name="Rohde M."/>
            <person name="Goker M."/>
            <person name="Bristow J."/>
            <person name="Eisen J.A."/>
            <person name="Markowitz V."/>
            <person name="Hugenholtz P."/>
            <person name="Kyrpides N.C."/>
            <person name="Klenk H.P."/>
            <person name="Lapidus A."/>
        </authorList>
    </citation>
    <scope>NUCLEOTIDE SEQUENCE [LARGE SCALE GENOMIC DNA]</scope>
    <source>
        <strain evidence="3">ATCC 27377 / DSM 6068 / ICPB 4128</strain>
    </source>
</reference>
<dbReference type="Proteomes" id="UP000001887">
    <property type="component" value="Chromosome"/>
</dbReference>
<name>D2R8M9_PIRSD</name>
<accession>D2R8M9</accession>
<gene>
    <name evidence="2" type="ordered locus">Psta_2905</name>
</gene>
<keyword evidence="1" id="KW-0732">Signal</keyword>
<dbReference type="Pfam" id="PF19777">
    <property type="entry name" value="DUF6263"/>
    <property type="match status" value="1"/>
</dbReference>
<keyword evidence="3" id="KW-1185">Reference proteome</keyword>
<evidence type="ECO:0000313" key="2">
    <source>
        <dbReference type="EMBL" id="ADB17570.1"/>
    </source>
</evidence>
<dbReference type="KEGG" id="psl:Psta_2905"/>
<dbReference type="AlphaFoldDB" id="D2R8M9"/>
<evidence type="ECO:0000256" key="1">
    <source>
        <dbReference type="SAM" id="SignalP"/>
    </source>
</evidence>
<feature type="signal peptide" evidence="1">
    <location>
        <begin position="1"/>
        <end position="30"/>
    </location>
</feature>
<dbReference type="OrthoDB" id="250033at2"/>
<feature type="chain" id="PRO_5003034766" evidence="1">
    <location>
        <begin position="31"/>
        <end position="313"/>
    </location>
</feature>
<dbReference type="EMBL" id="CP001848">
    <property type="protein sequence ID" value="ADB17570.1"/>
    <property type="molecule type" value="Genomic_DNA"/>
</dbReference>
<protein>
    <submittedName>
        <fullName evidence="2">Uncharacterized protein</fullName>
    </submittedName>
</protein>
<sequence precursor="true">MMMGHRTTMLGVFFATCCFTLLIIPVTVRAQEPANDVAPSPDPVTLVWKWKAGDTQKIEMITSIKTSVNTAGKVQESTTKITTHLLWKVEATSEKETTLTQSVDRLMMEMRTPELGEVRYDSAAKSRPVGVQAIIADAVQPLLTKKHTLQLTPRGEVTITPIQEEAAAEESPEKATSEKAPSAEAAMAKTILLLPEKPVKIGDQWMQTVLSPGREAAPPLELETTYRLESVKSNPSVAMIKTTSKVNTAAGEGKADTLKIIEEVQSGETNFDIDKGRVQTAAQTNKLTTEKKYRETTIRTTIETSITTKFLEE</sequence>
<dbReference type="STRING" id="530564.Psta_2905"/>
<dbReference type="InterPro" id="IPR046230">
    <property type="entry name" value="DUF6263"/>
</dbReference>
<organism evidence="2 3">
    <name type="scientific">Pirellula staleyi (strain ATCC 27377 / DSM 6068 / ICPB 4128)</name>
    <name type="common">Pirella staleyi</name>
    <dbReference type="NCBI Taxonomy" id="530564"/>
    <lineage>
        <taxon>Bacteria</taxon>
        <taxon>Pseudomonadati</taxon>
        <taxon>Planctomycetota</taxon>
        <taxon>Planctomycetia</taxon>
        <taxon>Pirellulales</taxon>
        <taxon>Pirellulaceae</taxon>
        <taxon>Pirellula</taxon>
    </lineage>
</organism>
<dbReference type="HOGENOM" id="CLU_888119_0_0_0"/>